<reference evidence="2 3" key="1">
    <citation type="journal article" date="2016" name="Genome Biol. Evol.">
        <title>Divergent and convergent evolution of fungal pathogenicity.</title>
        <authorList>
            <person name="Shang Y."/>
            <person name="Xiao G."/>
            <person name="Zheng P."/>
            <person name="Cen K."/>
            <person name="Zhan S."/>
            <person name="Wang C."/>
        </authorList>
    </citation>
    <scope>NUCLEOTIDE SEQUENCE [LARGE SCALE GENOMIC DNA]</scope>
    <source>
        <strain evidence="2 3">RCEF 2490</strain>
    </source>
</reference>
<dbReference type="STRING" id="1081109.A0A168D920"/>
<gene>
    <name evidence="2" type="ORF">AAL_03460</name>
</gene>
<organism evidence="2 3">
    <name type="scientific">Moelleriella libera RCEF 2490</name>
    <dbReference type="NCBI Taxonomy" id="1081109"/>
    <lineage>
        <taxon>Eukaryota</taxon>
        <taxon>Fungi</taxon>
        <taxon>Dikarya</taxon>
        <taxon>Ascomycota</taxon>
        <taxon>Pezizomycotina</taxon>
        <taxon>Sordariomycetes</taxon>
        <taxon>Hypocreomycetidae</taxon>
        <taxon>Hypocreales</taxon>
        <taxon>Clavicipitaceae</taxon>
        <taxon>Moelleriella</taxon>
    </lineage>
</organism>
<feature type="region of interest" description="Disordered" evidence="1">
    <location>
        <begin position="253"/>
        <end position="275"/>
    </location>
</feature>
<evidence type="ECO:0000256" key="1">
    <source>
        <dbReference type="SAM" id="MobiDB-lite"/>
    </source>
</evidence>
<dbReference type="InterPro" id="IPR022085">
    <property type="entry name" value="OpdG"/>
</dbReference>
<sequence length="275" mass="30681">MSAAIDVSDLAKDSESSKYESDVLAILSKAVKSPSPAETQAETTASEIDALYPADVKEAEDFLWTFWTLFVNVVKKIPADDARQQLLTDIIAQLKRKRNDQVTMWDQEVRVWTELPMLGPVMRDAWNLSPDFDGSETDATTVQEWISLNSFAARLYGTGTQDWVNFAIWELRSGLEEPPENRPNARDTRIATAHEWIVHAGKELFRKSQEVAKLDTMEKTALKPGSLFKSDKSGLSAERWIFWRERIGALGATAGSGAAKEQAQKALQAMDDVDG</sequence>
<proteinExistence type="predicted"/>
<name>A0A168D920_9HYPO</name>
<accession>A0A168D920</accession>
<evidence type="ECO:0000313" key="2">
    <source>
        <dbReference type="EMBL" id="KZZ97496.1"/>
    </source>
</evidence>
<keyword evidence="3" id="KW-1185">Reference proteome</keyword>
<feature type="compositionally biased region" description="Low complexity" evidence="1">
    <location>
        <begin position="253"/>
        <end position="269"/>
    </location>
</feature>
<protein>
    <submittedName>
        <fullName evidence="2">Uncharacterized protein</fullName>
    </submittedName>
</protein>
<evidence type="ECO:0000313" key="3">
    <source>
        <dbReference type="Proteomes" id="UP000078544"/>
    </source>
</evidence>
<dbReference type="AlphaFoldDB" id="A0A168D920"/>
<dbReference type="OrthoDB" id="3350591at2759"/>
<dbReference type="Proteomes" id="UP000078544">
    <property type="component" value="Unassembled WGS sequence"/>
</dbReference>
<dbReference type="InterPro" id="IPR053204">
    <property type="entry name" value="Oxopyrrolidines_Biosynth-assoc"/>
</dbReference>
<dbReference type="Pfam" id="PF12311">
    <property type="entry name" value="DUF3632"/>
    <property type="match status" value="1"/>
</dbReference>
<dbReference type="PANTHER" id="PTHR38797:SF4">
    <property type="entry name" value="NUCLEAR PORE COMPLEX PROTEIN NUP85"/>
    <property type="match status" value="1"/>
</dbReference>
<comment type="caution">
    <text evidence="2">The sequence shown here is derived from an EMBL/GenBank/DDBJ whole genome shotgun (WGS) entry which is preliminary data.</text>
</comment>
<dbReference type="PANTHER" id="PTHR38797">
    <property type="entry name" value="NUCLEAR PORE COMPLEX PROTEIN NUP85-RELATED"/>
    <property type="match status" value="1"/>
</dbReference>
<dbReference type="EMBL" id="AZGY01000006">
    <property type="protein sequence ID" value="KZZ97496.1"/>
    <property type="molecule type" value="Genomic_DNA"/>
</dbReference>